<evidence type="ECO:0000313" key="1">
    <source>
        <dbReference type="Ensembl" id="ENSSPAP00000031330.1"/>
    </source>
</evidence>
<sequence>LLSSPVAVGINAYVNEKKRGQLLEEAKKVKGKTRVRLRWVFSQWRKLPDLRGLKTNNQLTLFLLDQYLAKPADILI</sequence>
<dbReference type="AlphaFoldDB" id="A0A3B5BE44"/>
<reference evidence="1" key="1">
    <citation type="submission" date="2023-09" db="UniProtKB">
        <authorList>
            <consortium name="Ensembl"/>
        </authorList>
    </citation>
    <scope>IDENTIFICATION</scope>
</reference>
<accession>A0A3B5BE44</accession>
<name>A0A3B5BE44_9TELE</name>
<organism evidence="1">
    <name type="scientific">Stegastes partitus</name>
    <name type="common">bicolor damselfish</name>
    <dbReference type="NCBI Taxonomy" id="144197"/>
    <lineage>
        <taxon>Eukaryota</taxon>
        <taxon>Metazoa</taxon>
        <taxon>Chordata</taxon>
        <taxon>Craniata</taxon>
        <taxon>Vertebrata</taxon>
        <taxon>Euteleostomi</taxon>
        <taxon>Actinopterygii</taxon>
        <taxon>Neopterygii</taxon>
        <taxon>Teleostei</taxon>
        <taxon>Neoteleostei</taxon>
        <taxon>Acanthomorphata</taxon>
        <taxon>Ovalentaria</taxon>
        <taxon>Pomacentridae</taxon>
        <taxon>Stegastes</taxon>
    </lineage>
</organism>
<dbReference type="Ensembl" id="ENSSPAT00000031832.1">
    <property type="protein sequence ID" value="ENSSPAP00000031330.1"/>
    <property type="gene ID" value="ENSSPAG00000023481.1"/>
</dbReference>
<proteinExistence type="predicted"/>
<protein>
    <submittedName>
        <fullName evidence="1">Uncharacterized protein</fullName>
    </submittedName>
</protein>